<keyword evidence="2" id="KW-1185">Reference proteome</keyword>
<evidence type="ECO:0000313" key="1">
    <source>
        <dbReference type="EMBL" id="CTQ79400.1"/>
    </source>
</evidence>
<evidence type="ECO:0000313" key="2">
    <source>
        <dbReference type="Proteomes" id="UP000049983"/>
    </source>
</evidence>
<protein>
    <submittedName>
        <fullName evidence="1">Uncharacterized protein</fullName>
    </submittedName>
</protein>
<reference evidence="2" key="1">
    <citation type="submission" date="2015-07" db="EMBL/GenBank/DDBJ databases">
        <authorList>
            <person name="Rodrigo-Torres Lidia"/>
            <person name="Arahal R.David."/>
        </authorList>
    </citation>
    <scope>NUCLEOTIDE SEQUENCE [LARGE SCALE GENOMIC DNA]</scope>
    <source>
        <strain evidence="2">CECT 5096</strain>
    </source>
</reference>
<dbReference type="Proteomes" id="UP000049983">
    <property type="component" value="Unassembled WGS sequence"/>
</dbReference>
<gene>
    <name evidence="1" type="ORF">LA5096_06170</name>
</gene>
<name>A0A0M7B0R8_9HYPH</name>
<accession>A0A0M7B0R8</accession>
<dbReference type="EMBL" id="CXWC01000019">
    <property type="protein sequence ID" value="CTQ79400.1"/>
    <property type="molecule type" value="Genomic_DNA"/>
</dbReference>
<dbReference type="STRING" id="311410.LA5095_06189"/>
<dbReference type="AlphaFoldDB" id="A0A0M7B0R8"/>
<proteinExistence type="predicted"/>
<organism evidence="1 2">
    <name type="scientific">Roseibium album</name>
    <dbReference type="NCBI Taxonomy" id="311410"/>
    <lineage>
        <taxon>Bacteria</taxon>
        <taxon>Pseudomonadati</taxon>
        <taxon>Pseudomonadota</taxon>
        <taxon>Alphaproteobacteria</taxon>
        <taxon>Hyphomicrobiales</taxon>
        <taxon>Stappiaceae</taxon>
        <taxon>Roseibium</taxon>
    </lineage>
</organism>
<sequence length="47" mass="4904">MKSVDLIVRNADPTAVSRLSVSGPFSAIPKLGPKGQVSASKIAREHS</sequence>